<protein>
    <recommendedName>
        <fullName evidence="3">N-acetyltransferase domain-containing protein</fullName>
    </recommendedName>
</protein>
<dbReference type="CDD" id="cd04301">
    <property type="entry name" value="NAT_SF"/>
    <property type="match status" value="1"/>
</dbReference>
<dbReference type="HOGENOM" id="CLU_013985_32_0_1"/>
<sequence>MVTIRPVEKSDHDEWLALFSGPSSYLEFYESKLDKETIEFTFARFLDTEVPMWCVVAVDGDGRLVGFAHYLRHLDTWNMRDRIYLNDLFVKVDGRLKGIGRALIENVYAEAKAMGCFKVYWMTQFENHRAQLLYTRVGKKSGFLVYDNPNPEL</sequence>
<evidence type="ECO:0000313" key="4">
    <source>
        <dbReference type="EMBL" id="CDK28325.1"/>
    </source>
</evidence>
<dbReference type="EMBL" id="HG793129">
    <property type="protein sequence ID" value="CDK28325.1"/>
    <property type="molecule type" value="Genomic_DNA"/>
</dbReference>
<evidence type="ECO:0000313" key="5">
    <source>
        <dbReference type="Proteomes" id="UP000019384"/>
    </source>
</evidence>
<dbReference type="Gene3D" id="3.40.630.30">
    <property type="match status" value="1"/>
</dbReference>
<dbReference type="GeneID" id="34521703"/>
<organism evidence="4 5">
    <name type="scientific">Kuraishia capsulata CBS 1993</name>
    <dbReference type="NCBI Taxonomy" id="1382522"/>
    <lineage>
        <taxon>Eukaryota</taxon>
        <taxon>Fungi</taxon>
        <taxon>Dikarya</taxon>
        <taxon>Ascomycota</taxon>
        <taxon>Saccharomycotina</taxon>
        <taxon>Pichiomycetes</taxon>
        <taxon>Pichiales</taxon>
        <taxon>Pichiaceae</taxon>
        <taxon>Kuraishia</taxon>
    </lineage>
</organism>
<dbReference type="InterPro" id="IPR051016">
    <property type="entry name" value="Diverse_Substrate_AcTransf"/>
</dbReference>
<gene>
    <name evidence="4" type="ORF">KUCA_T00004307001</name>
</gene>
<keyword evidence="1" id="KW-0808">Transferase</keyword>
<keyword evidence="5" id="KW-1185">Reference proteome</keyword>
<dbReference type="PROSITE" id="PS51186">
    <property type="entry name" value="GNAT"/>
    <property type="match status" value="1"/>
</dbReference>
<reference evidence="4" key="2">
    <citation type="submission" date="2014-02" db="EMBL/GenBank/DDBJ databases">
        <title>Complete DNA sequence of /Kuraishia capsulata/ illustrates novel genomic features among budding yeasts (/Saccharomycotina/).</title>
        <authorList>
            <person name="Morales L."/>
            <person name="Noel B."/>
            <person name="Porcel B."/>
            <person name="Marcet-Houben M."/>
            <person name="Hullo M-F."/>
            <person name="Sacerdot C."/>
            <person name="Tekaia F."/>
            <person name="Leh-Louis V."/>
            <person name="Despons L."/>
            <person name="Khanna V."/>
            <person name="Aury J-M."/>
            <person name="Barbe V."/>
            <person name="Couloux A."/>
            <person name="Labadie K."/>
            <person name="Pelletier E."/>
            <person name="Souciet J-L."/>
            <person name="Boekhout T."/>
            <person name="Gabaldon T."/>
            <person name="Wincker P."/>
            <person name="Dujon B."/>
        </authorList>
    </citation>
    <scope>NUCLEOTIDE SEQUENCE</scope>
    <source>
        <strain evidence="4">CBS 1993</strain>
    </source>
</reference>
<dbReference type="PANTHER" id="PTHR10545">
    <property type="entry name" value="DIAMINE N-ACETYLTRANSFERASE"/>
    <property type="match status" value="1"/>
</dbReference>
<dbReference type="GO" id="GO:0008080">
    <property type="term" value="F:N-acetyltransferase activity"/>
    <property type="evidence" value="ECO:0007669"/>
    <property type="project" value="TreeGrafter"/>
</dbReference>
<dbReference type="GO" id="GO:0005737">
    <property type="term" value="C:cytoplasm"/>
    <property type="evidence" value="ECO:0007669"/>
    <property type="project" value="TreeGrafter"/>
</dbReference>
<dbReference type="SUPFAM" id="SSF55729">
    <property type="entry name" value="Acyl-CoA N-acyltransferases (Nat)"/>
    <property type="match status" value="1"/>
</dbReference>
<dbReference type="InterPro" id="IPR016181">
    <property type="entry name" value="Acyl_CoA_acyltransferase"/>
</dbReference>
<name>W6MX60_9ASCO</name>
<accession>W6MX60</accession>
<dbReference type="STRING" id="1382522.W6MX60"/>
<dbReference type="OrthoDB" id="7305308at2759"/>
<reference evidence="4" key="1">
    <citation type="submission" date="2013-12" db="EMBL/GenBank/DDBJ databases">
        <authorList>
            <person name="Genoscope - CEA"/>
        </authorList>
    </citation>
    <scope>NUCLEOTIDE SEQUENCE</scope>
    <source>
        <strain evidence="4">CBS 1993</strain>
    </source>
</reference>
<dbReference type="Pfam" id="PF00583">
    <property type="entry name" value="Acetyltransf_1"/>
    <property type="match status" value="1"/>
</dbReference>
<feature type="domain" description="N-acetyltransferase" evidence="3">
    <location>
        <begin position="2"/>
        <end position="153"/>
    </location>
</feature>
<dbReference type="InterPro" id="IPR000182">
    <property type="entry name" value="GNAT_dom"/>
</dbReference>
<keyword evidence="2" id="KW-0012">Acyltransferase</keyword>
<dbReference type="RefSeq" id="XP_022460315.1">
    <property type="nucleotide sequence ID" value="XM_022601028.1"/>
</dbReference>
<dbReference type="AlphaFoldDB" id="W6MX60"/>
<evidence type="ECO:0000259" key="3">
    <source>
        <dbReference type="PROSITE" id="PS51186"/>
    </source>
</evidence>
<dbReference type="PANTHER" id="PTHR10545:SF29">
    <property type="entry name" value="GH14572P-RELATED"/>
    <property type="match status" value="1"/>
</dbReference>
<dbReference type="Proteomes" id="UP000019384">
    <property type="component" value="Unassembled WGS sequence"/>
</dbReference>
<evidence type="ECO:0000256" key="1">
    <source>
        <dbReference type="ARBA" id="ARBA00022679"/>
    </source>
</evidence>
<proteinExistence type="predicted"/>
<evidence type="ECO:0000256" key="2">
    <source>
        <dbReference type="ARBA" id="ARBA00023315"/>
    </source>
</evidence>